<evidence type="ECO:0000313" key="3">
    <source>
        <dbReference type="Proteomes" id="UP000266673"/>
    </source>
</evidence>
<dbReference type="PANTHER" id="PTHR43400:SF1">
    <property type="entry name" value="FUMARATE REDUCTASE"/>
    <property type="match status" value="1"/>
</dbReference>
<dbReference type="EMBL" id="QKWP01000303">
    <property type="protein sequence ID" value="RIB22573.1"/>
    <property type="molecule type" value="Genomic_DNA"/>
</dbReference>
<reference evidence="2 3" key="1">
    <citation type="submission" date="2018-06" db="EMBL/GenBank/DDBJ databases">
        <title>Comparative genomics reveals the genomic features of Rhizophagus irregularis, R. cerebriforme, R. diaphanum and Gigaspora rosea, and their symbiotic lifestyle signature.</title>
        <authorList>
            <person name="Morin E."/>
            <person name="San Clemente H."/>
            <person name="Chen E.C.H."/>
            <person name="De La Providencia I."/>
            <person name="Hainaut M."/>
            <person name="Kuo A."/>
            <person name="Kohler A."/>
            <person name="Murat C."/>
            <person name="Tang N."/>
            <person name="Roy S."/>
            <person name="Loubradou J."/>
            <person name="Henrissat B."/>
            <person name="Grigoriev I.V."/>
            <person name="Corradi N."/>
            <person name="Roux C."/>
            <person name="Martin F.M."/>
        </authorList>
    </citation>
    <scope>NUCLEOTIDE SEQUENCE [LARGE SCALE GENOMIC DNA]</scope>
    <source>
        <strain evidence="2 3">DAOM 194757</strain>
    </source>
</reference>
<accession>A0A397VRL0</accession>
<dbReference type="InterPro" id="IPR050315">
    <property type="entry name" value="FAD-oxidoreductase_2"/>
</dbReference>
<dbReference type="OrthoDB" id="10252157at2759"/>
<evidence type="ECO:0000313" key="2">
    <source>
        <dbReference type="EMBL" id="RIB22573.1"/>
    </source>
</evidence>
<dbReference type="AlphaFoldDB" id="A0A397VRL0"/>
<keyword evidence="3" id="KW-1185">Reference proteome</keyword>
<sequence length="102" mass="10911">MTTISAKTILVGGGLIENVLVLDKNAFFSGNSMKAMSGINSALTKTQIALDVQDSAEIFTQDIARSAQDFAHSDLIKVLTGNSASVDSYSEQKTEKSQKIVR</sequence>
<dbReference type="PANTHER" id="PTHR43400">
    <property type="entry name" value="FUMARATE REDUCTASE"/>
    <property type="match status" value="1"/>
</dbReference>
<dbReference type="InterPro" id="IPR036188">
    <property type="entry name" value="FAD/NAD-bd_sf"/>
</dbReference>
<protein>
    <submittedName>
        <fullName evidence="2">Uncharacterized protein</fullName>
    </submittedName>
</protein>
<feature type="compositionally biased region" description="Basic and acidic residues" evidence="1">
    <location>
        <begin position="90"/>
        <end position="102"/>
    </location>
</feature>
<name>A0A397VRL0_9GLOM</name>
<organism evidence="2 3">
    <name type="scientific">Gigaspora rosea</name>
    <dbReference type="NCBI Taxonomy" id="44941"/>
    <lineage>
        <taxon>Eukaryota</taxon>
        <taxon>Fungi</taxon>
        <taxon>Fungi incertae sedis</taxon>
        <taxon>Mucoromycota</taxon>
        <taxon>Glomeromycotina</taxon>
        <taxon>Glomeromycetes</taxon>
        <taxon>Diversisporales</taxon>
        <taxon>Gigasporaceae</taxon>
        <taxon>Gigaspora</taxon>
    </lineage>
</organism>
<evidence type="ECO:0000256" key="1">
    <source>
        <dbReference type="SAM" id="MobiDB-lite"/>
    </source>
</evidence>
<feature type="region of interest" description="Disordered" evidence="1">
    <location>
        <begin position="83"/>
        <end position="102"/>
    </location>
</feature>
<comment type="caution">
    <text evidence="2">The sequence shown here is derived from an EMBL/GenBank/DDBJ whole genome shotgun (WGS) entry which is preliminary data.</text>
</comment>
<dbReference type="STRING" id="44941.A0A397VRL0"/>
<gene>
    <name evidence="2" type="ORF">C2G38_2173648</name>
</gene>
<proteinExistence type="predicted"/>
<dbReference type="Proteomes" id="UP000266673">
    <property type="component" value="Unassembled WGS sequence"/>
</dbReference>
<dbReference type="Gene3D" id="3.50.50.60">
    <property type="entry name" value="FAD/NAD(P)-binding domain"/>
    <property type="match status" value="1"/>
</dbReference>